<dbReference type="PANTHER" id="PTHR33228:SF49">
    <property type="entry name" value="PROTEIN GLUTAMINE DUMPER 5"/>
    <property type="match status" value="1"/>
</dbReference>
<dbReference type="InterPro" id="IPR040359">
    <property type="entry name" value="GDU"/>
</dbReference>
<evidence type="ECO:0000256" key="5">
    <source>
        <dbReference type="ARBA" id="ARBA00022741"/>
    </source>
</evidence>
<evidence type="ECO:0000256" key="7">
    <source>
        <dbReference type="ARBA" id="ARBA00022989"/>
    </source>
</evidence>
<dbReference type="InterPro" id="IPR006689">
    <property type="entry name" value="Small_GTPase_ARF/SAR"/>
</dbReference>
<keyword evidence="8" id="KW-0342">GTP-binding</keyword>
<dbReference type="GO" id="GO:0005525">
    <property type="term" value="F:GTP binding"/>
    <property type="evidence" value="ECO:0007669"/>
    <property type="project" value="UniProtKB-KW"/>
</dbReference>
<evidence type="ECO:0000256" key="9">
    <source>
        <dbReference type="ARBA" id="ARBA00023136"/>
    </source>
</evidence>
<dbReference type="GO" id="GO:0016020">
    <property type="term" value="C:membrane"/>
    <property type="evidence" value="ECO:0007669"/>
    <property type="project" value="UniProtKB-SubCell"/>
</dbReference>
<accession>A0A6A6K4C1</accession>
<evidence type="ECO:0000256" key="2">
    <source>
        <dbReference type="ARBA" id="ARBA00009977"/>
    </source>
</evidence>
<keyword evidence="7 10" id="KW-1133">Transmembrane helix</keyword>
<keyword evidence="3" id="KW-0813">Transport</keyword>
<keyword evidence="9 10" id="KW-0472">Membrane</keyword>
<organism evidence="11 12">
    <name type="scientific">Hevea brasiliensis</name>
    <name type="common">Para rubber tree</name>
    <name type="synonym">Siphonia brasiliensis</name>
    <dbReference type="NCBI Taxonomy" id="3981"/>
    <lineage>
        <taxon>Eukaryota</taxon>
        <taxon>Viridiplantae</taxon>
        <taxon>Streptophyta</taxon>
        <taxon>Embryophyta</taxon>
        <taxon>Tracheophyta</taxon>
        <taxon>Spermatophyta</taxon>
        <taxon>Magnoliopsida</taxon>
        <taxon>eudicotyledons</taxon>
        <taxon>Gunneridae</taxon>
        <taxon>Pentapetalae</taxon>
        <taxon>rosids</taxon>
        <taxon>fabids</taxon>
        <taxon>Malpighiales</taxon>
        <taxon>Euphorbiaceae</taxon>
        <taxon>Crotonoideae</taxon>
        <taxon>Micrandreae</taxon>
        <taxon>Hevea</taxon>
    </lineage>
</organism>
<dbReference type="PANTHER" id="PTHR33228">
    <property type="entry name" value="PROTEIN GLUTAMINE DUMPER 4-RELATED"/>
    <property type="match status" value="1"/>
</dbReference>
<comment type="subcellular location">
    <subcellularLocation>
        <location evidence="1">Membrane</location>
        <topology evidence="1">Single-pass membrane protein</topology>
    </subcellularLocation>
</comment>
<gene>
    <name evidence="11" type="ORF">GH714_012036</name>
</gene>
<dbReference type="Proteomes" id="UP000467840">
    <property type="component" value="Chromosome 12"/>
</dbReference>
<evidence type="ECO:0000313" key="12">
    <source>
        <dbReference type="Proteomes" id="UP000467840"/>
    </source>
</evidence>
<dbReference type="EMBL" id="JAAGAX010000018">
    <property type="protein sequence ID" value="KAF2283572.1"/>
    <property type="molecule type" value="Genomic_DNA"/>
</dbReference>
<proteinExistence type="inferred from homology"/>
<evidence type="ECO:0000256" key="6">
    <source>
        <dbReference type="ARBA" id="ARBA00022970"/>
    </source>
</evidence>
<evidence type="ECO:0000256" key="10">
    <source>
        <dbReference type="SAM" id="Phobius"/>
    </source>
</evidence>
<keyword evidence="12" id="KW-1185">Reference proteome</keyword>
<dbReference type="Pfam" id="PF00025">
    <property type="entry name" value="Arf"/>
    <property type="match status" value="1"/>
</dbReference>
<dbReference type="GO" id="GO:0003924">
    <property type="term" value="F:GTPase activity"/>
    <property type="evidence" value="ECO:0007669"/>
    <property type="project" value="InterPro"/>
</dbReference>
<evidence type="ECO:0000256" key="4">
    <source>
        <dbReference type="ARBA" id="ARBA00022692"/>
    </source>
</evidence>
<keyword evidence="5" id="KW-0547">Nucleotide-binding</keyword>
<evidence type="ECO:0000256" key="8">
    <source>
        <dbReference type="ARBA" id="ARBA00023134"/>
    </source>
</evidence>
<comment type="similarity">
    <text evidence="2">Belongs to the GLUTAMINE DUMPER 1 (TC 9.B.60) family.</text>
</comment>
<evidence type="ECO:0000256" key="3">
    <source>
        <dbReference type="ARBA" id="ARBA00022448"/>
    </source>
</evidence>
<dbReference type="SUPFAM" id="SSF52540">
    <property type="entry name" value="P-loop containing nucleoside triphosphate hydrolases"/>
    <property type="match status" value="1"/>
</dbReference>
<comment type="caution">
    <text evidence="11">The sequence shown here is derived from an EMBL/GenBank/DDBJ whole genome shotgun (WGS) entry which is preliminary data.</text>
</comment>
<reference evidence="11 12" key="1">
    <citation type="journal article" date="2020" name="Mol. Plant">
        <title>The Chromosome-Based Rubber Tree Genome Provides New Insights into Spurge Genome Evolution and Rubber Biosynthesis.</title>
        <authorList>
            <person name="Liu J."/>
            <person name="Shi C."/>
            <person name="Shi C.C."/>
            <person name="Li W."/>
            <person name="Zhang Q.J."/>
            <person name="Zhang Y."/>
            <person name="Li K."/>
            <person name="Lu H.F."/>
            <person name="Shi C."/>
            <person name="Zhu S.T."/>
            <person name="Xiao Z.Y."/>
            <person name="Nan H."/>
            <person name="Yue Y."/>
            <person name="Zhu X.G."/>
            <person name="Wu Y."/>
            <person name="Hong X.N."/>
            <person name="Fan G.Y."/>
            <person name="Tong Y."/>
            <person name="Zhang D."/>
            <person name="Mao C.L."/>
            <person name="Liu Y.L."/>
            <person name="Hao S.J."/>
            <person name="Liu W.Q."/>
            <person name="Lv M.Q."/>
            <person name="Zhang H.B."/>
            <person name="Liu Y."/>
            <person name="Hu-Tang G.R."/>
            <person name="Wang J.P."/>
            <person name="Wang J.H."/>
            <person name="Sun Y.H."/>
            <person name="Ni S.B."/>
            <person name="Chen W.B."/>
            <person name="Zhang X.C."/>
            <person name="Jiao Y.N."/>
            <person name="Eichler E.E."/>
            <person name="Li G.H."/>
            <person name="Liu X."/>
            <person name="Gao L.Z."/>
        </authorList>
    </citation>
    <scope>NUCLEOTIDE SEQUENCE [LARGE SCALE GENOMIC DNA]</scope>
    <source>
        <strain evidence="12">cv. GT1</strain>
        <tissue evidence="11">Leaf</tissue>
    </source>
</reference>
<dbReference type="InterPro" id="IPR027417">
    <property type="entry name" value="P-loop_NTPase"/>
</dbReference>
<name>A0A6A6K4C1_HEVBR</name>
<keyword evidence="6" id="KW-0029">Amino-acid transport</keyword>
<evidence type="ECO:0000256" key="1">
    <source>
        <dbReference type="ARBA" id="ARBA00004167"/>
    </source>
</evidence>
<evidence type="ECO:0000313" key="11">
    <source>
        <dbReference type="EMBL" id="KAF2283572.1"/>
    </source>
</evidence>
<sequence length="247" mass="27376">MRPIRILSSTATANALLTPPTITQQRSPWHSPVPYLFGGLAAMLGLIAFALLILACSYWRLAGRLDDGEAADQRDLESGNEKEDDAGKSGKIFEEKILVIMAGDQKPTYLATPVSSRASSFGDKNAKIENKEEEKPEMLIRQKGKLQLDSMWKLYSITILSSRPYWRCYFPNTQAVIYVVDSSDIDRIGIAKEEFHAILEDLPGALDDAAVTEALELHKIKIVSGPSSRHVLLRVKASLRGWTGKHP</sequence>
<dbReference type="AlphaFoldDB" id="A0A6A6K4C1"/>
<protein>
    <submittedName>
        <fullName evidence="11">Uncharacterized protein</fullName>
    </submittedName>
</protein>
<keyword evidence="4 10" id="KW-0812">Transmembrane</keyword>
<dbReference type="GO" id="GO:0006865">
    <property type="term" value="P:amino acid transport"/>
    <property type="evidence" value="ECO:0007669"/>
    <property type="project" value="UniProtKB-KW"/>
</dbReference>
<feature type="transmembrane region" description="Helical" evidence="10">
    <location>
        <begin position="35"/>
        <end position="55"/>
    </location>
</feature>
<dbReference type="Gene3D" id="3.40.50.300">
    <property type="entry name" value="P-loop containing nucleotide triphosphate hydrolases"/>
    <property type="match status" value="1"/>
</dbReference>
<dbReference type="GO" id="GO:0080143">
    <property type="term" value="P:regulation of amino acid export"/>
    <property type="evidence" value="ECO:0007669"/>
    <property type="project" value="InterPro"/>
</dbReference>